<dbReference type="GO" id="GO:0005975">
    <property type="term" value="P:carbohydrate metabolic process"/>
    <property type="evidence" value="ECO:0007669"/>
    <property type="project" value="InterPro"/>
</dbReference>
<dbReference type="InterPro" id="IPR000757">
    <property type="entry name" value="Beta-glucanase-like"/>
</dbReference>
<keyword evidence="5" id="KW-1185">Reference proteome</keyword>
<dbReference type="SUPFAM" id="SSF49899">
    <property type="entry name" value="Concanavalin A-like lectins/glucanases"/>
    <property type="match status" value="1"/>
</dbReference>
<organism evidence="4 5">
    <name type="scientific">Olea europaea subsp. europaea</name>
    <dbReference type="NCBI Taxonomy" id="158383"/>
    <lineage>
        <taxon>Eukaryota</taxon>
        <taxon>Viridiplantae</taxon>
        <taxon>Streptophyta</taxon>
        <taxon>Embryophyta</taxon>
        <taxon>Tracheophyta</taxon>
        <taxon>Spermatophyta</taxon>
        <taxon>Magnoliopsida</taxon>
        <taxon>eudicotyledons</taxon>
        <taxon>Gunneridae</taxon>
        <taxon>Pentapetalae</taxon>
        <taxon>asterids</taxon>
        <taxon>lamiids</taxon>
        <taxon>Lamiales</taxon>
        <taxon>Oleaceae</taxon>
        <taxon>Oleeae</taxon>
        <taxon>Olea</taxon>
    </lineage>
</organism>
<gene>
    <name evidence="4" type="ORF">OLEA9_A078966</name>
</gene>
<dbReference type="AlphaFoldDB" id="A0A8S0PD15"/>
<dbReference type="InterPro" id="IPR013320">
    <property type="entry name" value="ConA-like_dom_sf"/>
</dbReference>
<accession>A0A8S0PD15</accession>
<dbReference type="EMBL" id="CACTIH010000034">
    <property type="protein sequence ID" value="CAA2938340.1"/>
    <property type="molecule type" value="Genomic_DNA"/>
</dbReference>
<dbReference type="OrthoDB" id="4781at2759"/>
<keyword evidence="2" id="KW-0326">Glycosidase</keyword>
<evidence type="ECO:0000313" key="4">
    <source>
        <dbReference type="EMBL" id="CAA2938340.1"/>
    </source>
</evidence>
<keyword evidence="1 4" id="KW-0378">Hydrolase</keyword>
<dbReference type="PANTHER" id="PTHR31062">
    <property type="entry name" value="XYLOGLUCAN ENDOTRANSGLUCOSYLASE/HYDROLASE PROTEIN 8-RELATED"/>
    <property type="match status" value="1"/>
</dbReference>
<comment type="caution">
    <text evidence="4">The sequence shown here is derived from an EMBL/GenBank/DDBJ whole genome shotgun (WGS) entry which is preliminary data.</text>
</comment>
<evidence type="ECO:0000313" key="5">
    <source>
        <dbReference type="Proteomes" id="UP000594638"/>
    </source>
</evidence>
<evidence type="ECO:0000256" key="1">
    <source>
        <dbReference type="ARBA" id="ARBA00022801"/>
    </source>
</evidence>
<dbReference type="Gene3D" id="2.60.120.200">
    <property type="match status" value="1"/>
</dbReference>
<dbReference type="Pfam" id="PF00722">
    <property type="entry name" value="Glyco_hydro_16"/>
    <property type="match status" value="1"/>
</dbReference>
<dbReference type="GO" id="GO:0004553">
    <property type="term" value="F:hydrolase activity, hydrolyzing O-glycosyl compounds"/>
    <property type="evidence" value="ECO:0007669"/>
    <property type="project" value="InterPro"/>
</dbReference>
<feature type="domain" description="GH16" evidence="3">
    <location>
        <begin position="1"/>
        <end position="144"/>
    </location>
</feature>
<evidence type="ECO:0000256" key="2">
    <source>
        <dbReference type="ARBA" id="ARBA00023295"/>
    </source>
</evidence>
<dbReference type="Proteomes" id="UP000594638">
    <property type="component" value="Unassembled WGS sequence"/>
</dbReference>
<proteinExistence type="predicted"/>
<evidence type="ECO:0000259" key="3">
    <source>
        <dbReference type="PROSITE" id="PS51762"/>
    </source>
</evidence>
<name>A0A8S0PD15_OLEEU</name>
<sequence length="144" mass="16696">MPENPTDQIMRMQIATPQLYYLEDYVPQYVMSKTISIPIINNVSTGSTHDEMDFEFLGNLSGDPYILHTEVFSQGKGNRERQFCLWFDPTADFHTYSILRNLERIIFSVDGTPIREFKNSGSIGVPYPNRQAMRIYSTVWNVDD</sequence>
<protein>
    <submittedName>
        <fullName evidence="4">Probable xyloglucan endotransglucosylase hydrolase 23</fullName>
    </submittedName>
</protein>
<dbReference type="InterPro" id="IPR044791">
    <property type="entry name" value="Beta-glucanase/XTH"/>
</dbReference>
<reference evidence="4 5" key="1">
    <citation type="submission" date="2019-12" db="EMBL/GenBank/DDBJ databases">
        <authorList>
            <person name="Alioto T."/>
            <person name="Alioto T."/>
            <person name="Gomez Garrido J."/>
        </authorList>
    </citation>
    <scope>NUCLEOTIDE SEQUENCE [LARGE SCALE GENOMIC DNA]</scope>
</reference>
<dbReference type="Gramene" id="OE9A078966T1">
    <property type="protein sequence ID" value="OE9A078966C1"/>
    <property type="gene ID" value="OE9A078966"/>
</dbReference>
<dbReference type="PROSITE" id="PS51762">
    <property type="entry name" value="GH16_2"/>
    <property type="match status" value="1"/>
</dbReference>